<feature type="compositionally biased region" description="Basic and acidic residues" evidence="2">
    <location>
        <begin position="43"/>
        <end position="60"/>
    </location>
</feature>
<dbReference type="Proteomes" id="UP000230750">
    <property type="component" value="Unassembled WGS sequence"/>
</dbReference>
<accession>A0A2G8KWJ1</accession>
<name>A0A2G8KWJ1_STIJA</name>
<feature type="region of interest" description="Disordered" evidence="2">
    <location>
        <begin position="186"/>
        <end position="226"/>
    </location>
</feature>
<evidence type="ECO:0000256" key="1">
    <source>
        <dbReference type="SAM" id="Coils"/>
    </source>
</evidence>
<keyword evidence="4" id="KW-1185">Reference proteome</keyword>
<reference evidence="3 4" key="1">
    <citation type="journal article" date="2017" name="PLoS Biol.">
        <title>The sea cucumber genome provides insights into morphological evolution and visceral regeneration.</title>
        <authorList>
            <person name="Zhang X."/>
            <person name="Sun L."/>
            <person name="Yuan J."/>
            <person name="Sun Y."/>
            <person name="Gao Y."/>
            <person name="Zhang L."/>
            <person name="Li S."/>
            <person name="Dai H."/>
            <person name="Hamel J.F."/>
            <person name="Liu C."/>
            <person name="Yu Y."/>
            <person name="Liu S."/>
            <person name="Lin W."/>
            <person name="Guo K."/>
            <person name="Jin S."/>
            <person name="Xu P."/>
            <person name="Storey K.B."/>
            <person name="Huan P."/>
            <person name="Zhang T."/>
            <person name="Zhou Y."/>
            <person name="Zhang J."/>
            <person name="Lin C."/>
            <person name="Li X."/>
            <person name="Xing L."/>
            <person name="Huo D."/>
            <person name="Sun M."/>
            <person name="Wang L."/>
            <person name="Mercier A."/>
            <person name="Li F."/>
            <person name="Yang H."/>
            <person name="Xiang J."/>
        </authorList>
    </citation>
    <scope>NUCLEOTIDE SEQUENCE [LARGE SCALE GENOMIC DNA]</scope>
    <source>
        <strain evidence="3">Shaxun</strain>
        <tissue evidence="3">Muscle</tissue>
    </source>
</reference>
<evidence type="ECO:0000313" key="4">
    <source>
        <dbReference type="Proteomes" id="UP000230750"/>
    </source>
</evidence>
<feature type="region of interest" description="Disordered" evidence="2">
    <location>
        <begin position="1"/>
        <end position="134"/>
    </location>
</feature>
<feature type="compositionally biased region" description="Low complexity" evidence="2">
    <location>
        <begin position="152"/>
        <end position="168"/>
    </location>
</feature>
<dbReference type="EMBL" id="MRZV01000331">
    <property type="protein sequence ID" value="PIK52369.1"/>
    <property type="molecule type" value="Genomic_DNA"/>
</dbReference>
<evidence type="ECO:0000313" key="3">
    <source>
        <dbReference type="EMBL" id="PIK52369.1"/>
    </source>
</evidence>
<protein>
    <submittedName>
        <fullName evidence="3">Uncharacterized protein</fullName>
    </submittedName>
</protein>
<feature type="region of interest" description="Disordered" evidence="2">
    <location>
        <begin position="148"/>
        <end position="168"/>
    </location>
</feature>
<feature type="coiled-coil region" evidence="1">
    <location>
        <begin position="336"/>
        <end position="382"/>
    </location>
</feature>
<keyword evidence="1" id="KW-0175">Coiled coil</keyword>
<feature type="compositionally biased region" description="Low complexity" evidence="2">
    <location>
        <begin position="101"/>
        <end position="110"/>
    </location>
</feature>
<organism evidence="3 4">
    <name type="scientific">Stichopus japonicus</name>
    <name type="common">Sea cucumber</name>
    <dbReference type="NCBI Taxonomy" id="307972"/>
    <lineage>
        <taxon>Eukaryota</taxon>
        <taxon>Metazoa</taxon>
        <taxon>Echinodermata</taxon>
        <taxon>Eleutherozoa</taxon>
        <taxon>Echinozoa</taxon>
        <taxon>Holothuroidea</taxon>
        <taxon>Aspidochirotacea</taxon>
        <taxon>Aspidochirotida</taxon>
        <taxon>Stichopodidae</taxon>
        <taxon>Apostichopus</taxon>
    </lineage>
</organism>
<gene>
    <name evidence="3" type="ORF">BSL78_10737</name>
</gene>
<dbReference type="AlphaFoldDB" id="A0A2G8KWJ1"/>
<evidence type="ECO:0000256" key="2">
    <source>
        <dbReference type="SAM" id="MobiDB-lite"/>
    </source>
</evidence>
<dbReference type="OrthoDB" id="6144889at2759"/>
<comment type="caution">
    <text evidence="3">The sequence shown here is derived from an EMBL/GenBank/DDBJ whole genome shotgun (WGS) entry which is preliminary data.</text>
</comment>
<sequence>MNAELQFPSLSGGGPIKFAGTKTDRRTYGTDSEYGDNGALPLLHDRNRLNTRTTRSDPSLKTRRRRKVTEKTRHVNSAPTPVKGRPTNHDRISKKGKASHLSKSSHLPKLQTETHGVPTVKQVRTLPAESSKKWATSWAEIRATSLKRDDFTSPQSSSTSPSSCRTFSTKKTAKFEPWKVEARSKNELWQNKGSRESPFYAKSTPEIDSPKKRTKQYAKPETVKPKSLPARLERTKSKIGFFNRDGAFVLDDEADPPEQLARSETVSVIRPRRAKSRTILTSQSAKTMKEIKKKPKLRRRAVVITKKTLSHEKSLKSVYGNRSFKVQRHVTFLKHITQAQKDRMDEENQMSEEKSRARIESLRRQRRELKEIRDRFDEEQVTRFRRQYVSWKSVEADRLNRNSEEYGLPDNIYDDRYDKTLKELSQKSTVNRKTRPFRQVATWMKNIKRFERLLNPQMSANLENQLAKQNKALVEGIDIVELANGIPNDVTQSSTKQVKVDRVIGSARRILQSQEMDAISEVSSLEELQDEFRAINLDDRS</sequence>
<proteinExistence type="predicted"/>